<dbReference type="Gene3D" id="2.160.20.80">
    <property type="entry name" value="E3 ubiquitin-protein ligase SopA"/>
    <property type="match status" value="2"/>
</dbReference>
<evidence type="ECO:0000256" key="1">
    <source>
        <dbReference type="SAM" id="MobiDB-lite"/>
    </source>
</evidence>
<dbReference type="AlphaFoldDB" id="A0A5E4VLN5"/>
<sequence length="950" mass="101499">MMRFPNASPDARHPMALPSAVAAASAIDPAGPANEPGAPPRALQLAMLRASVSERREIAQQVAWITHMMAADSREERHSARADVVTQTLPLARSAAARVWRVRFAHLCEAGKAADVAGELVKWCKAARWRSEPAWRWFALPGEPFHDPAAYRGTPLREWPAPVVAMVLSLSRLRGANLSDLSLPAGDLRGIVADGAHLAGVNGNGAWWSGASLRNAGFDHSHQVDADFESADLRGAVFSAADLTRARLFRADLRGATLQDTVMRDANLGEAKCQRLTFRRVRLDEASFQRTRLHGASFEGGSARGMRLTAAQARQTRWTAMAMPQCNACGADLRGAEFRECDLTGWQARGAKLTGASWVACDLRGARFCGARLTDVRLGADCNLAGTQWQGARLRLDAHWLRSLPPEQLDKVARSWMTLPADAPALRADVFAQLLRAISAGPVLGADAARAPALPRLPLHVQCSEWLGRLLTAGGDVGGVGDHDAFAGLRRQWLTRTLRRLAEVKLTGEQAAWILPALMATLETRCNTASPAEVRALAAPMCQALFWAGEGAGGIGAARARRLRAAWFGVLPAPLHAALSLDGVDAFDPSFVLLTNGDVALRVPTRCLAMVFDARHAASPATVPDLHWLGARAVARNAVRAVRAVSGHSDATDATDASDDFLPATPSQVQALLRESGCLADLWPTQRSLDGFVRLLGRWVGAALASDAHAIIRNRPHPAAGSPAPWAQAAPSEFPLAIAERFDATVRWEGASMMPWLRREAHRDIEEVFSHAPRLAEGGGACRDVSISRGAWLAALAAGLAWLSTQPDRPAKARGAPGGTGISSTNGARQALYRSYALALLNESMAGLVGRPGTTGTGAAAPMAEVEALRGSLAASGADAVSPEQLGAHLLGWLASSPVRGLRGLADACRHTLPWDWAMRLPLPPATLRRVIEPRPLPPDGERTDRHRSD</sequence>
<evidence type="ECO:0000313" key="3">
    <source>
        <dbReference type="Proteomes" id="UP000367825"/>
    </source>
</evidence>
<dbReference type="InterPro" id="IPR001646">
    <property type="entry name" value="5peptide_repeat"/>
</dbReference>
<dbReference type="SUPFAM" id="SSF141571">
    <property type="entry name" value="Pentapeptide repeat-like"/>
    <property type="match status" value="1"/>
</dbReference>
<dbReference type="PANTHER" id="PTHR14136">
    <property type="entry name" value="BTB_POZ DOMAIN-CONTAINING PROTEIN KCTD9"/>
    <property type="match status" value="1"/>
</dbReference>
<dbReference type="Proteomes" id="UP000367825">
    <property type="component" value="Unassembled WGS sequence"/>
</dbReference>
<gene>
    <name evidence="2" type="primary">pipB2</name>
    <name evidence="2" type="ORF">PNO31109_02674</name>
</gene>
<dbReference type="Pfam" id="PF00805">
    <property type="entry name" value="Pentapeptide"/>
    <property type="match status" value="4"/>
</dbReference>
<keyword evidence="3" id="KW-1185">Reference proteome</keyword>
<dbReference type="InterPro" id="IPR051082">
    <property type="entry name" value="Pentapeptide-BTB/POZ_domain"/>
</dbReference>
<feature type="region of interest" description="Disordered" evidence="1">
    <location>
        <begin position="931"/>
        <end position="950"/>
    </location>
</feature>
<dbReference type="PANTHER" id="PTHR14136:SF17">
    <property type="entry name" value="BTB_POZ DOMAIN-CONTAINING PROTEIN KCTD9"/>
    <property type="match status" value="1"/>
</dbReference>
<dbReference type="EMBL" id="CABPSC010000009">
    <property type="protein sequence ID" value="VVE11910.1"/>
    <property type="molecule type" value="Genomic_DNA"/>
</dbReference>
<protein>
    <submittedName>
        <fullName evidence="2">Secreted effector protein PipB2</fullName>
    </submittedName>
</protein>
<evidence type="ECO:0000313" key="2">
    <source>
        <dbReference type="EMBL" id="VVE11910.1"/>
    </source>
</evidence>
<dbReference type="OrthoDB" id="12147at2"/>
<reference evidence="2 3" key="1">
    <citation type="submission" date="2019-08" db="EMBL/GenBank/DDBJ databases">
        <authorList>
            <person name="Peeters C."/>
        </authorList>
    </citation>
    <scope>NUCLEOTIDE SEQUENCE [LARGE SCALE GENOMIC DNA]</scope>
    <source>
        <strain evidence="2 3">LMG 31109</strain>
    </source>
</reference>
<feature type="compositionally biased region" description="Basic and acidic residues" evidence="1">
    <location>
        <begin position="940"/>
        <end position="950"/>
    </location>
</feature>
<accession>A0A5E4VLN5</accession>
<name>A0A5E4VLN5_9BURK</name>
<dbReference type="RefSeq" id="WP_150555997.1">
    <property type="nucleotide sequence ID" value="NZ_CABPSC010000009.1"/>
</dbReference>
<proteinExistence type="predicted"/>
<organism evidence="2 3">
    <name type="scientific">Pandoraea nosoerga</name>
    <dbReference type="NCBI Taxonomy" id="2508296"/>
    <lineage>
        <taxon>Bacteria</taxon>
        <taxon>Pseudomonadati</taxon>
        <taxon>Pseudomonadota</taxon>
        <taxon>Betaproteobacteria</taxon>
        <taxon>Burkholderiales</taxon>
        <taxon>Burkholderiaceae</taxon>
        <taxon>Pandoraea</taxon>
    </lineage>
</organism>